<accession>A0AAN9TCF2</accession>
<dbReference type="Pfam" id="PF13771">
    <property type="entry name" value="zf-HC5HC2H"/>
    <property type="match status" value="1"/>
</dbReference>
<keyword evidence="3" id="KW-0808">Transferase</keyword>
<dbReference type="InterPro" id="IPR034732">
    <property type="entry name" value="EPHD"/>
</dbReference>
<dbReference type="EMBL" id="JBBCAQ010000034">
    <property type="protein sequence ID" value="KAK7580235.1"/>
    <property type="molecule type" value="Genomic_DNA"/>
</dbReference>
<name>A0AAN9TCF2_9HEMI</name>
<evidence type="ECO:0000256" key="3">
    <source>
        <dbReference type="ARBA" id="ARBA00022679"/>
    </source>
</evidence>
<gene>
    <name evidence="12" type="ORF">V9T40_000864</name>
</gene>
<comment type="caution">
    <text evidence="12">The sequence shown here is derived from an EMBL/GenBank/DDBJ whole genome shotgun (WGS) entry which is preliminary data.</text>
</comment>
<dbReference type="SUPFAM" id="SSF57903">
    <property type="entry name" value="FYVE/PHD zinc finger"/>
    <property type="match status" value="1"/>
</dbReference>
<keyword evidence="8" id="KW-0539">Nucleus</keyword>
<dbReference type="InterPro" id="IPR013083">
    <property type="entry name" value="Znf_RING/FYVE/PHD"/>
</dbReference>
<dbReference type="GO" id="GO:0005634">
    <property type="term" value="C:nucleus"/>
    <property type="evidence" value="ECO:0007669"/>
    <property type="project" value="TreeGrafter"/>
</dbReference>
<evidence type="ECO:0000256" key="8">
    <source>
        <dbReference type="ARBA" id="ARBA00023242"/>
    </source>
</evidence>
<keyword evidence="13" id="KW-1185">Reference proteome</keyword>
<comment type="subcellular location">
    <subcellularLocation>
        <location evidence="1">Nucleus</location>
    </subcellularLocation>
</comment>
<keyword evidence="4" id="KW-0479">Metal-binding</keyword>
<sequence>METLDEFPPGEKCVFCRKWLVDELKFGRILKYEKIVCHYFCLLFSAEVEQKGSDDDGILGFLPQDIEKEIKRGEKIPCTYCQAFGATITCSTRNCKKKFHYMCGVDNGSLHQFFDNFKSFCHVHKRRQTVVPPTDDESIEKQICLICYDEVQDRPTLHTIWAPCCKTAWFHRICIQKMALNGGYFFRCPKCNNNEEFRKEMWECGIYIPDQDASWELEPHAFEELAQRYSNCDADICSCPEGRSHRSTGLWEIVLCTYCGSQGTHRKCCRGRTNEFGKFECPTCASEETRPLIRRNCRFGRRKRIGSNEATEVSGVKKRAVNSLSDDSDSASATGVVECNTAYLLDDSDENESDVESSMRSTARLQNEPLIMRPNSLVQASSLNSAVIDLDSDDDSNVHNEVTSESVDDTILEDDDDVVFISYDKLNEKTDDDLPPPTALLRFVENNTAYIVSPADVKRKGGIEKLAASFNPSVSATESTNAPSTNTPMWQPVPLHKSIIHSLAASQLSEDISNTYIDEKNPRNGNS</sequence>
<dbReference type="SMART" id="SM00249">
    <property type="entry name" value="PHD"/>
    <property type="match status" value="3"/>
</dbReference>
<comment type="pathway">
    <text evidence="2">Protein modification; protein ubiquitination.</text>
</comment>
<dbReference type="Gene3D" id="3.30.40.10">
    <property type="entry name" value="Zinc/RING finger domain, C3HC4 (zinc finger)"/>
    <property type="match status" value="2"/>
</dbReference>
<evidence type="ECO:0000256" key="4">
    <source>
        <dbReference type="ARBA" id="ARBA00022723"/>
    </source>
</evidence>
<dbReference type="InterPro" id="IPR059102">
    <property type="entry name" value="PHD_PHF7/G2E3-like"/>
</dbReference>
<evidence type="ECO:0000256" key="2">
    <source>
        <dbReference type="ARBA" id="ARBA00004906"/>
    </source>
</evidence>
<dbReference type="InterPro" id="IPR001965">
    <property type="entry name" value="Znf_PHD"/>
</dbReference>
<evidence type="ECO:0000256" key="7">
    <source>
        <dbReference type="ARBA" id="ARBA00022833"/>
    </source>
</evidence>
<dbReference type="PANTHER" id="PTHR12420">
    <property type="entry name" value="PHD FINGER PROTEIN"/>
    <property type="match status" value="1"/>
</dbReference>
<evidence type="ECO:0000256" key="1">
    <source>
        <dbReference type="ARBA" id="ARBA00004123"/>
    </source>
</evidence>
<organism evidence="12 13">
    <name type="scientific">Parthenolecanium corni</name>
    <dbReference type="NCBI Taxonomy" id="536013"/>
    <lineage>
        <taxon>Eukaryota</taxon>
        <taxon>Metazoa</taxon>
        <taxon>Ecdysozoa</taxon>
        <taxon>Arthropoda</taxon>
        <taxon>Hexapoda</taxon>
        <taxon>Insecta</taxon>
        <taxon>Pterygota</taxon>
        <taxon>Neoptera</taxon>
        <taxon>Paraneoptera</taxon>
        <taxon>Hemiptera</taxon>
        <taxon>Sternorrhyncha</taxon>
        <taxon>Coccoidea</taxon>
        <taxon>Coccidae</taxon>
        <taxon>Parthenolecanium</taxon>
    </lineage>
</organism>
<evidence type="ECO:0008006" key="14">
    <source>
        <dbReference type="Google" id="ProtNLM"/>
    </source>
</evidence>
<proteinExistence type="predicted"/>
<evidence type="ECO:0000313" key="12">
    <source>
        <dbReference type="EMBL" id="KAK7580235.1"/>
    </source>
</evidence>
<evidence type="ECO:0000259" key="10">
    <source>
        <dbReference type="PROSITE" id="PS50089"/>
    </source>
</evidence>
<reference evidence="12 13" key="1">
    <citation type="submission" date="2024-03" db="EMBL/GenBank/DDBJ databases">
        <title>Adaptation during the transition from Ophiocordyceps entomopathogen to insect associate is accompanied by gene loss and intensified selection.</title>
        <authorList>
            <person name="Ward C.M."/>
            <person name="Onetto C.A."/>
            <person name="Borneman A.R."/>
        </authorList>
    </citation>
    <scope>NUCLEOTIDE SEQUENCE [LARGE SCALE GENOMIC DNA]</scope>
    <source>
        <strain evidence="12">AWRI1</strain>
        <tissue evidence="12">Single Adult Female</tissue>
    </source>
</reference>
<dbReference type="Proteomes" id="UP001367676">
    <property type="component" value="Unassembled WGS sequence"/>
</dbReference>
<dbReference type="AlphaFoldDB" id="A0AAN9TCF2"/>
<feature type="domain" description="PHD-type" evidence="11">
    <location>
        <begin position="10"/>
        <end position="125"/>
    </location>
</feature>
<evidence type="ECO:0000259" key="11">
    <source>
        <dbReference type="PROSITE" id="PS51805"/>
    </source>
</evidence>
<evidence type="ECO:0000256" key="6">
    <source>
        <dbReference type="ARBA" id="ARBA00022786"/>
    </source>
</evidence>
<dbReference type="InterPro" id="IPR051188">
    <property type="entry name" value="PHD-type_Zinc_Finger"/>
</dbReference>
<dbReference type="InterPro" id="IPR001841">
    <property type="entry name" value="Znf_RING"/>
</dbReference>
<dbReference type="PROSITE" id="PS51805">
    <property type="entry name" value="EPHD"/>
    <property type="match status" value="1"/>
</dbReference>
<dbReference type="CDD" id="cd15669">
    <property type="entry name" value="ePHD_PHF7_G2E3_like"/>
    <property type="match status" value="1"/>
</dbReference>
<dbReference type="Pfam" id="PF26054">
    <property type="entry name" value="PHD_G2E3"/>
    <property type="match status" value="1"/>
</dbReference>
<keyword evidence="7" id="KW-0862">Zinc</keyword>
<dbReference type="InterPro" id="IPR042013">
    <property type="entry name" value="PHF7/G2E3_ePHD"/>
</dbReference>
<evidence type="ECO:0000256" key="9">
    <source>
        <dbReference type="PROSITE-ProRule" id="PRU00175"/>
    </source>
</evidence>
<dbReference type="GO" id="GO:0008270">
    <property type="term" value="F:zinc ion binding"/>
    <property type="evidence" value="ECO:0007669"/>
    <property type="project" value="UniProtKB-KW"/>
</dbReference>
<feature type="domain" description="RING-type" evidence="10">
    <location>
        <begin position="144"/>
        <end position="192"/>
    </location>
</feature>
<dbReference type="PANTHER" id="PTHR12420:SF42">
    <property type="entry name" value="G2_M PHASE-SPECIFIC E3 UBIQUITIN-PROTEIN LIGASE"/>
    <property type="match status" value="1"/>
</dbReference>
<dbReference type="PROSITE" id="PS50089">
    <property type="entry name" value="ZF_RING_2"/>
    <property type="match status" value="1"/>
</dbReference>
<keyword evidence="6" id="KW-0833">Ubl conjugation pathway</keyword>
<evidence type="ECO:0000256" key="5">
    <source>
        <dbReference type="ARBA" id="ARBA00022771"/>
    </source>
</evidence>
<keyword evidence="5 9" id="KW-0863">Zinc-finger</keyword>
<evidence type="ECO:0000313" key="13">
    <source>
        <dbReference type="Proteomes" id="UP001367676"/>
    </source>
</evidence>
<protein>
    <recommendedName>
        <fullName evidence="14">G2/M phase-specific E3 ubiquitin-protein ligase</fullName>
    </recommendedName>
</protein>
<dbReference type="InterPro" id="IPR011011">
    <property type="entry name" value="Znf_FYVE_PHD"/>
</dbReference>